<dbReference type="InterPro" id="IPR005467">
    <property type="entry name" value="His_kinase_dom"/>
</dbReference>
<reference evidence="11 12" key="1">
    <citation type="submission" date="2016-10" db="EMBL/GenBank/DDBJ databases">
        <authorList>
            <person name="de Groot N.N."/>
        </authorList>
    </citation>
    <scope>NUCLEOTIDE SEQUENCE [LARGE SCALE GENOMIC DNA]</scope>
    <source>
        <strain evidence="11 12">ATCC 43154</strain>
    </source>
</reference>
<keyword evidence="9" id="KW-0732">Signal</keyword>
<evidence type="ECO:0000256" key="3">
    <source>
        <dbReference type="ARBA" id="ARBA00022553"/>
    </source>
</evidence>
<evidence type="ECO:0000313" key="11">
    <source>
        <dbReference type="EMBL" id="SFM72120.1"/>
    </source>
</evidence>
<evidence type="ECO:0000256" key="6">
    <source>
        <dbReference type="ARBA" id="ARBA00022777"/>
    </source>
</evidence>
<dbReference type="SUPFAM" id="SSF47384">
    <property type="entry name" value="Homodimeric domain of signal transducing histidine kinase"/>
    <property type="match status" value="1"/>
</dbReference>
<keyword evidence="3" id="KW-0597">Phosphoprotein</keyword>
<keyword evidence="6 11" id="KW-0418">Kinase</keyword>
<evidence type="ECO:0000256" key="5">
    <source>
        <dbReference type="ARBA" id="ARBA00022741"/>
    </source>
</evidence>
<dbReference type="SUPFAM" id="SSF53850">
    <property type="entry name" value="Periplasmic binding protein-like II"/>
    <property type="match status" value="1"/>
</dbReference>
<dbReference type="Pfam" id="PF02518">
    <property type="entry name" value="HATPase_c"/>
    <property type="match status" value="1"/>
</dbReference>
<evidence type="ECO:0000256" key="7">
    <source>
        <dbReference type="ARBA" id="ARBA00022840"/>
    </source>
</evidence>
<name>A0A1I4T6D6_9BURK</name>
<dbReference type="OrthoDB" id="8559580at2"/>
<evidence type="ECO:0000256" key="1">
    <source>
        <dbReference type="ARBA" id="ARBA00000085"/>
    </source>
</evidence>
<dbReference type="PANTHER" id="PTHR43065:SF46">
    <property type="entry name" value="C4-DICARBOXYLATE TRANSPORT SENSOR PROTEIN DCTB"/>
    <property type="match status" value="1"/>
</dbReference>
<evidence type="ECO:0000256" key="8">
    <source>
        <dbReference type="ARBA" id="ARBA00023012"/>
    </source>
</evidence>
<dbReference type="PANTHER" id="PTHR43065">
    <property type="entry name" value="SENSOR HISTIDINE KINASE"/>
    <property type="match status" value="1"/>
</dbReference>
<dbReference type="SMART" id="SM00388">
    <property type="entry name" value="HisKA"/>
    <property type="match status" value="1"/>
</dbReference>
<dbReference type="AlphaFoldDB" id="A0A1I4T6D6"/>
<dbReference type="InterPro" id="IPR004358">
    <property type="entry name" value="Sig_transdc_His_kin-like_C"/>
</dbReference>
<feature type="chain" id="PRO_5011716572" description="histidine kinase" evidence="9">
    <location>
        <begin position="22"/>
        <end position="606"/>
    </location>
</feature>
<gene>
    <name evidence="11" type="ORF">SAMN02982985_05089</name>
</gene>
<dbReference type="EC" id="2.7.13.3" evidence="2"/>
<dbReference type="Pfam" id="PF00512">
    <property type="entry name" value="HisKA"/>
    <property type="match status" value="1"/>
</dbReference>
<dbReference type="Gene3D" id="3.40.190.10">
    <property type="entry name" value="Periplasmic binding protein-like II"/>
    <property type="match status" value="1"/>
</dbReference>
<dbReference type="InterPro" id="IPR003661">
    <property type="entry name" value="HisK_dim/P_dom"/>
</dbReference>
<dbReference type="GO" id="GO:0005524">
    <property type="term" value="F:ATP binding"/>
    <property type="evidence" value="ECO:0007669"/>
    <property type="project" value="UniProtKB-KW"/>
</dbReference>
<dbReference type="STRING" id="758825.SAMN02982985_05089"/>
<dbReference type="Gene3D" id="3.30.565.10">
    <property type="entry name" value="Histidine kinase-like ATPase, C-terminal domain"/>
    <property type="match status" value="1"/>
</dbReference>
<dbReference type="Proteomes" id="UP000199470">
    <property type="component" value="Unassembled WGS sequence"/>
</dbReference>
<evidence type="ECO:0000313" key="12">
    <source>
        <dbReference type="Proteomes" id="UP000199470"/>
    </source>
</evidence>
<dbReference type="InterPro" id="IPR036097">
    <property type="entry name" value="HisK_dim/P_sf"/>
</dbReference>
<keyword evidence="12" id="KW-1185">Reference proteome</keyword>
<sequence length="606" mass="65237">MATLASLTLAALLALGLPAHAQPQNGARDDTTVRIGVLAYKGPEAVQRDWSRLRLWLQTRLPGRSVELLDFDQVGLTHAVRARAVDFIITSSGHYATLEQDDGASRIATLASPWSASPQLAIGSAIVVRRDAALQALADLAGKHVLAVAPEAFGGYQIAAREMLAAGVDPERDLDRLQFNGFPTQQILLAVRAGRADAGIVRSCLLEQMIRSGELGAGELRVLAPLPHPGSSCQSSSRLYPDWPFAALRHTAPALSRQVAVALLTMAPTADGYSWAVPSDYGSVDELFRELRIGPYDYLRQWTFETALRRYWGLLLLALGLLVLWAVHTVRVEQLVAKRSAELLAAQQRERGMADEAQARQAALDHTARLAILGEMASAIAHELNQPLAAIGNFARGMARRIAAGRTETAPLLEGANEIAAQSERAADIMRKVRALAQKRAPERRKLDLTAVMDEAVALFRAAHPQARVDWQADAPAPVLGDALQIQQVALNLLKNALDAQRGADDAGAEACTGAAETPLVVTLRARERDWQVCVRDRGCGLAPEQFARLFEPFFTTKAEGLGLGLSLSKGIMESFGGTLSARPNDDGVGLSVCLTLPNFDLSETP</sequence>
<dbReference type="PROSITE" id="PS50109">
    <property type="entry name" value="HIS_KIN"/>
    <property type="match status" value="1"/>
</dbReference>
<dbReference type="InterPro" id="IPR036890">
    <property type="entry name" value="HATPase_C_sf"/>
</dbReference>
<dbReference type="SUPFAM" id="SSF55874">
    <property type="entry name" value="ATPase domain of HSP90 chaperone/DNA topoisomerase II/histidine kinase"/>
    <property type="match status" value="1"/>
</dbReference>
<dbReference type="GO" id="GO:0000155">
    <property type="term" value="F:phosphorelay sensor kinase activity"/>
    <property type="evidence" value="ECO:0007669"/>
    <property type="project" value="InterPro"/>
</dbReference>
<dbReference type="Gene3D" id="1.10.287.130">
    <property type="match status" value="1"/>
</dbReference>
<dbReference type="Pfam" id="PF12974">
    <property type="entry name" value="Phosphonate-bd"/>
    <property type="match status" value="1"/>
</dbReference>
<dbReference type="PRINTS" id="PR00344">
    <property type="entry name" value="BCTRLSENSOR"/>
</dbReference>
<dbReference type="EMBL" id="FOTW01000029">
    <property type="protein sequence ID" value="SFM72120.1"/>
    <property type="molecule type" value="Genomic_DNA"/>
</dbReference>
<evidence type="ECO:0000256" key="4">
    <source>
        <dbReference type="ARBA" id="ARBA00022679"/>
    </source>
</evidence>
<dbReference type="SMART" id="SM00387">
    <property type="entry name" value="HATPase_c"/>
    <property type="match status" value="1"/>
</dbReference>
<keyword evidence="5" id="KW-0547">Nucleotide-binding</keyword>
<feature type="signal peptide" evidence="9">
    <location>
        <begin position="1"/>
        <end position="21"/>
    </location>
</feature>
<feature type="domain" description="Histidine kinase" evidence="10">
    <location>
        <begin position="379"/>
        <end position="601"/>
    </location>
</feature>
<evidence type="ECO:0000259" key="10">
    <source>
        <dbReference type="PROSITE" id="PS50109"/>
    </source>
</evidence>
<keyword evidence="4" id="KW-0808">Transferase</keyword>
<evidence type="ECO:0000256" key="9">
    <source>
        <dbReference type="SAM" id="SignalP"/>
    </source>
</evidence>
<comment type="catalytic activity">
    <reaction evidence="1">
        <text>ATP + protein L-histidine = ADP + protein N-phospho-L-histidine.</text>
        <dbReference type="EC" id="2.7.13.3"/>
    </reaction>
</comment>
<evidence type="ECO:0000256" key="2">
    <source>
        <dbReference type="ARBA" id="ARBA00012438"/>
    </source>
</evidence>
<organism evidence="11 12">
    <name type="scientific">Rugamonas rubra</name>
    <dbReference type="NCBI Taxonomy" id="758825"/>
    <lineage>
        <taxon>Bacteria</taxon>
        <taxon>Pseudomonadati</taxon>
        <taxon>Pseudomonadota</taxon>
        <taxon>Betaproteobacteria</taxon>
        <taxon>Burkholderiales</taxon>
        <taxon>Oxalobacteraceae</taxon>
        <taxon>Telluria group</taxon>
        <taxon>Rugamonas</taxon>
    </lineage>
</organism>
<accession>A0A1I4T6D6</accession>
<keyword evidence="7" id="KW-0067">ATP-binding</keyword>
<dbReference type="RefSeq" id="WP_093390493.1">
    <property type="nucleotide sequence ID" value="NZ_FOTW01000029.1"/>
</dbReference>
<proteinExistence type="predicted"/>
<keyword evidence="8" id="KW-0902">Two-component regulatory system</keyword>
<protein>
    <recommendedName>
        <fullName evidence="2">histidine kinase</fullName>
        <ecNumber evidence="2">2.7.13.3</ecNumber>
    </recommendedName>
</protein>
<dbReference type="CDD" id="cd00082">
    <property type="entry name" value="HisKA"/>
    <property type="match status" value="1"/>
</dbReference>
<dbReference type="InterPro" id="IPR003594">
    <property type="entry name" value="HATPase_dom"/>
</dbReference>